<organism evidence="11 12">
    <name type="scientific">Ustilago trichophora</name>
    <dbReference type="NCBI Taxonomy" id="86804"/>
    <lineage>
        <taxon>Eukaryota</taxon>
        <taxon>Fungi</taxon>
        <taxon>Dikarya</taxon>
        <taxon>Basidiomycota</taxon>
        <taxon>Ustilaginomycotina</taxon>
        <taxon>Ustilaginomycetes</taxon>
        <taxon>Ustilaginales</taxon>
        <taxon>Ustilaginaceae</taxon>
        <taxon>Ustilago</taxon>
    </lineage>
</organism>
<dbReference type="SUPFAM" id="SSF54928">
    <property type="entry name" value="RNA-binding domain, RBD"/>
    <property type="match status" value="2"/>
</dbReference>
<dbReference type="PANTHER" id="PTHR14398">
    <property type="entry name" value="RNA RECOGNITION RRM/RNP DOMAIN"/>
    <property type="match status" value="1"/>
</dbReference>
<evidence type="ECO:0000256" key="8">
    <source>
        <dbReference type="SAM" id="MobiDB-lite"/>
    </source>
</evidence>
<comment type="function">
    <text evidence="5">May be involved in the turnover of nuclear polyadenylated (pA+) RNA.</text>
</comment>
<dbReference type="FunFam" id="3.30.70.330:FF:000844">
    <property type="entry name" value="Proteins containing the RNA recognition motif"/>
    <property type="match status" value="1"/>
</dbReference>
<dbReference type="InterPro" id="IPR035979">
    <property type="entry name" value="RBD_domain_sf"/>
</dbReference>
<dbReference type="GO" id="GO:0005634">
    <property type="term" value="C:nucleus"/>
    <property type="evidence" value="ECO:0007669"/>
    <property type="project" value="TreeGrafter"/>
</dbReference>
<feature type="region of interest" description="Disordered" evidence="8">
    <location>
        <begin position="201"/>
        <end position="235"/>
    </location>
</feature>
<dbReference type="Proteomes" id="UP000324022">
    <property type="component" value="Unassembled WGS sequence"/>
</dbReference>
<keyword evidence="3 7" id="KW-0862">Zinc</keyword>
<dbReference type="Gene3D" id="3.30.70.330">
    <property type="match status" value="1"/>
</dbReference>
<dbReference type="PROSITE" id="PS50103">
    <property type="entry name" value="ZF_C3H1"/>
    <property type="match status" value="1"/>
</dbReference>
<feature type="compositionally biased region" description="Basic and acidic residues" evidence="8">
    <location>
        <begin position="576"/>
        <end position="595"/>
    </location>
</feature>
<dbReference type="InterPro" id="IPR000571">
    <property type="entry name" value="Znf_CCCH"/>
</dbReference>
<dbReference type="EMBL" id="OOIN01000043">
    <property type="protein sequence ID" value="SPO32435.1"/>
    <property type="molecule type" value="Genomic_DNA"/>
</dbReference>
<feature type="compositionally biased region" description="Polar residues" evidence="8">
    <location>
        <begin position="134"/>
        <end position="143"/>
    </location>
</feature>
<feature type="region of interest" description="Disordered" evidence="8">
    <location>
        <begin position="739"/>
        <end position="795"/>
    </location>
</feature>
<feature type="compositionally biased region" description="Pro residues" evidence="8">
    <location>
        <begin position="436"/>
        <end position="447"/>
    </location>
</feature>
<reference evidence="11 12" key="1">
    <citation type="submission" date="2018-03" db="EMBL/GenBank/DDBJ databases">
        <authorList>
            <person name="Guldener U."/>
        </authorList>
    </citation>
    <scope>NUCLEOTIDE SEQUENCE [LARGE SCALE GENOMIC DNA]</scope>
    <source>
        <strain evidence="11 12">NBRC100155</strain>
    </source>
</reference>
<evidence type="ECO:0000256" key="3">
    <source>
        <dbReference type="ARBA" id="ARBA00022833"/>
    </source>
</evidence>
<feature type="compositionally biased region" description="Basic and acidic residues" evidence="8">
    <location>
        <begin position="106"/>
        <end position="121"/>
    </location>
</feature>
<feature type="region of interest" description="Disordered" evidence="8">
    <location>
        <begin position="82"/>
        <end position="182"/>
    </location>
</feature>
<dbReference type="InterPro" id="IPR036855">
    <property type="entry name" value="Znf_CCCH_sf"/>
</dbReference>
<evidence type="ECO:0000256" key="5">
    <source>
        <dbReference type="ARBA" id="ARBA00043866"/>
    </source>
</evidence>
<evidence type="ECO:0000256" key="4">
    <source>
        <dbReference type="ARBA" id="ARBA00022884"/>
    </source>
</evidence>
<dbReference type="Gene3D" id="1.20.1390.10">
    <property type="entry name" value="PWI domain"/>
    <property type="match status" value="1"/>
</dbReference>
<keyword evidence="2 7" id="KW-0863">Zinc-finger</keyword>
<sequence length="795" mass="84356">MLFDEVHTDDLKSWLTSELGPICDADPEVLADYVLALLKHEGPEAELQTLLTEQLEDFLAAETQPFVANTFQAIADKTYLPQPQPQQVDHSAHTHTHASTSNHPADSSRKRRADDHADDTARSPPRQTRRLQHNIATPASQDSRAGPARERDSRERNDNADGADANAHQRDAGRRDNRPKQLCRDYHNKGFCPRGASCKFEHSSDANPRSHPQQQQHQQQQPPFHMGNMMGHGAPNAMHGPPMMFAGAPFGMPPQGWHPNMGPAPGMASANGGSAASQSQQSHMNGEGQNLANRMGGQLPPQAPDVIPFANQPGHQPGPFNGVGPGGRGGAMGGRGRGRGGGPPGTFQSSRRSNTTLVIENVPADSLDLIKVNEYFKKFGTITNISIDKPGSKALVSYSQPAEAKAAHESPDVIFGNRFVKVYFQRLDEAAGPTPGSAPTPRPPASAAPPARNNFVPGKSSNVYHARPPVVAGSAPGAAAAVGMSEERKKLFEDQRTKQAALDAQLAEQKSLLAKFSDKDLSADDKKQTMSQLKKLGDEIRVSTEAVKAAVEALQAAPKESPSAAAGAGADAGNWKAEKEKREKEQLDRELDLHARGSSPSSTTEELKKKLESLKAEAASLGIDGAAGGSYAFNSRGRGRGGYVPRGRGGYAPYAARGGAMGPNRSLRIDNRTTRLKIEDLPTGADANKVKEHFASFGEVDTFDASAGTVVYKARNSAEQALRAGAEIPDVGTVKLSWIQPPPTPTATTSAPAAAAAAAAAAEGDEASLSNEAAGAGADGGNEEYDEDRDSSWKR</sequence>
<dbReference type="InterPro" id="IPR000504">
    <property type="entry name" value="RRM_dom"/>
</dbReference>
<feature type="region of interest" description="Disordered" evidence="8">
    <location>
        <begin position="255"/>
        <end position="292"/>
    </location>
</feature>
<keyword evidence="4 6" id="KW-0694">RNA-binding</keyword>
<dbReference type="Pfam" id="PF00642">
    <property type="entry name" value="zf-CCCH"/>
    <property type="match status" value="1"/>
</dbReference>
<evidence type="ECO:0000313" key="11">
    <source>
        <dbReference type="EMBL" id="SPO32435.1"/>
    </source>
</evidence>
<feature type="region of interest" description="Disordered" evidence="8">
    <location>
        <begin position="314"/>
        <end position="354"/>
    </location>
</feature>
<feature type="compositionally biased region" description="Basic and acidic residues" evidence="8">
    <location>
        <begin position="147"/>
        <end position="159"/>
    </location>
</feature>
<dbReference type="InterPro" id="IPR012677">
    <property type="entry name" value="Nucleotide-bd_a/b_plait_sf"/>
</dbReference>
<keyword evidence="12" id="KW-1185">Reference proteome</keyword>
<dbReference type="SUPFAM" id="SSF90229">
    <property type="entry name" value="CCCH zinc finger"/>
    <property type="match status" value="1"/>
</dbReference>
<dbReference type="GO" id="GO:0008270">
    <property type="term" value="F:zinc ion binding"/>
    <property type="evidence" value="ECO:0007669"/>
    <property type="project" value="UniProtKB-KW"/>
</dbReference>
<accession>A0A5C3ER35</accession>
<evidence type="ECO:0000256" key="7">
    <source>
        <dbReference type="PROSITE-ProRule" id="PRU00723"/>
    </source>
</evidence>
<feature type="compositionally biased region" description="Basic and acidic residues" evidence="8">
    <location>
        <begin position="167"/>
        <end position="182"/>
    </location>
</feature>
<feature type="region of interest" description="Disordered" evidence="8">
    <location>
        <begin position="431"/>
        <end position="462"/>
    </location>
</feature>
<dbReference type="GO" id="GO:0003723">
    <property type="term" value="F:RNA binding"/>
    <property type="evidence" value="ECO:0007669"/>
    <property type="project" value="UniProtKB-UniRule"/>
</dbReference>
<feature type="domain" description="RRM" evidence="9">
    <location>
        <begin position="355"/>
        <end position="427"/>
    </location>
</feature>
<dbReference type="InterPro" id="IPR002483">
    <property type="entry name" value="PWI_dom"/>
</dbReference>
<dbReference type="Pfam" id="PF01480">
    <property type="entry name" value="PWI"/>
    <property type="match status" value="1"/>
</dbReference>
<dbReference type="OrthoDB" id="443401at2759"/>
<dbReference type="InterPro" id="IPR045137">
    <property type="entry name" value="RBM26/27"/>
</dbReference>
<feature type="compositionally biased region" description="Low complexity" evidence="8">
    <location>
        <begin position="211"/>
        <end position="223"/>
    </location>
</feature>
<feature type="region of interest" description="Disordered" evidence="8">
    <location>
        <begin position="556"/>
        <end position="609"/>
    </location>
</feature>
<gene>
    <name evidence="11" type="ORF">UTRI_02992</name>
</gene>
<feature type="zinc finger region" description="C3H1-type" evidence="7">
    <location>
        <begin position="177"/>
        <end position="205"/>
    </location>
</feature>
<dbReference type="SMART" id="SM00356">
    <property type="entry name" value="ZnF_C3H1"/>
    <property type="match status" value="1"/>
</dbReference>
<feature type="compositionally biased region" description="Polar residues" evidence="8">
    <location>
        <begin position="283"/>
        <end position="292"/>
    </location>
</feature>
<evidence type="ECO:0000259" key="9">
    <source>
        <dbReference type="PROSITE" id="PS50102"/>
    </source>
</evidence>
<protein>
    <submittedName>
        <fullName evidence="11">Uncharacterized protein</fullName>
    </submittedName>
</protein>
<dbReference type="Gene3D" id="4.10.1000.10">
    <property type="entry name" value="Zinc finger, CCCH-type"/>
    <property type="match status" value="1"/>
</dbReference>
<evidence type="ECO:0000259" key="10">
    <source>
        <dbReference type="PROSITE" id="PS50103"/>
    </source>
</evidence>
<dbReference type="SMART" id="SM00360">
    <property type="entry name" value="RRM"/>
    <property type="match status" value="2"/>
</dbReference>
<dbReference type="CDD" id="cd12257">
    <property type="entry name" value="RRM1_RBM26_like"/>
    <property type="match status" value="1"/>
</dbReference>
<dbReference type="PROSITE" id="PS50102">
    <property type="entry name" value="RRM"/>
    <property type="match status" value="2"/>
</dbReference>
<evidence type="ECO:0000256" key="1">
    <source>
        <dbReference type="ARBA" id="ARBA00022723"/>
    </source>
</evidence>
<feature type="compositionally biased region" description="Low complexity" evidence="8">
    <location>
        <begin position="556"/>
        <end position="573"/>
    </location>
</feature>
<evidence type="ECO:0000313" key="12">
    <source>
        <dbReference type="Proteomes" id="UP000324022"/>
    </source>
</evidence>
<feature type="compositionally biased region" description="Low complexity" evidence="8">
    <location>
        <begin position="261"/>
        <end position="282"/>
    </location>
</feature>
<feature type="compositionally biased region" description="Low complexity" evidence="8">
    <location>
        <begin position="746"/>
        <end position="762"/>
    </location>
</feature>
<evidence type="ECO:0000256" key="2">
    <source>
        <dbReference type="ARBA" id="ARBA00022771"/>
    </source>
</evidence>
<dbReference type="PANTHER" id="PTHR14398:SF0">
    <property type="entry name" value="ZINC FINGER PROTEIN SWM"/>
    <property type="match status" value="1"/>
</dbReference>
<dbReference type="AlphaFoldDB" id="A0A5C3ER35"/>
<feature type="domain" description="RRM" evidence="9">
    <location>
        <begin position="674"/>
        <end position="741"/>
    </location>
</feature>
<evidence type="ECO:0000256" key="6">
    <source>
        <dbReference type="PROSITE-ProRule" id="PRU00176"/>
    </source>
</evidence>
<name>A0A5C3ER35_9BASI</name>
<keyword evidence="1 7" id="KW-0479">Metal-binding</keyword>
<feature type="domain" description="C3H1-type" evidence="10">
    <location>
        <begin position="177"/>
        <end position="205"/>
    </location>
</feature>
<proteinExistence type="predicted"/>
<feature type="compositionally biased region" description="Gly residues" evidence="8">
    <location>
        <begin position="321"/>
        <end position="344"/>
    </location>
</feature>